<dbReference type="EMBL" id="QJKJ01006818">
    <property type="protein sequence ID" value="RDX85355.1"/>
    <property type="molecule type" value="Genomic_DNA"/>
</dbReference>
<dbReference type="PANTHER" id="PTHR42648">
    <property type="entry name" value="TRANSPOSASE, PUTATIVE-RELATED"/>
    <property type="match status" value="1"/>
</dbReference>
<feature type="non-terminal residue" evidence="2">
    <location>
        <position position="1"/>
    </location>
</feature>
<organism evidence="2 3">
    <name type="scientific">Mucuna pruriens</name>
    <name type="common">Velvet bean</name>
    <name type="synonym">Dolichos pruriens</name>
    <dbReference type="NCBI Taxonomy" id="157652"/>
    <lineage>
        <taxon>Eukaryota</taxon>
        <taxon>Viridiplantae</taxon>
        <taxon>Streptophyta</taxon>
        <taxon>Embryophyta</taxon>
        <taxon>Tracheophyta</taxon>
        <taxon>Spermatophyta</taxon>
        <taxon>Magnoliopsida</taxon>
        <taxon>eudicotyledons</taxon>
        <taxon>Gunneridae</taxon>
        <taxon>Pentapetalae</taxon>
        <taxon>rosids</taxon>
        <taxon>fabids</taxon>
        <taxon>Fabales</taxon>
        <taxon>Fabaceae</taxon>
        <taxon>Papilionoideae</taxon>
        <taxon>50 kb inversion clade</taxon>
        <taxon>NPAAA clade</taxon>
        <taxon>indigoferoid/millettioid clade</taxon>
        <taxon>Phaseoleae</taxon>
        <taxon>Mucuna</taxon>
    </lineage>
</organism>
<name>A0A371G459_MUCPR</name>
<dbReference type="PANTHER" id="PTHR42648:SF31">
    <property type="entry name" value="RNA-DIRECTED DNA POLYMERASE"/>
    <property type="match status" value="1"/>
</dbReference>
<evidence type="ECO:0000313" key="3">
    <source>
        <dbReference type="Proteomes" id="UP000257109"/>
    </source>
</evidence>
<dbReference type="InterPro" id="IPR036397">
    <property type="entry name" value="RNaseH_sf"/>
</dbReference>
<dbReference type="GO" id="GO:0015074">
    <property type="term" value="P:DNA integration"/>
    <property type="evidence" value="ECO:0007669"/>
    <property type="project" value="InterPro"/>
</dbReference>
<dbReference type="PROSITE" id="PS50994">
    <property type="entry name" value="INTEGRASE"/>
    <property type="match status" value="1"/>
</dbReference>
<dbReference type="Proteomes" id="UP000257109">
    <property type="component" value="Unassembled WGS sequence"/>
</dbReference>
<evidence type="ECO:0000313" key="2">
    <source>
        <dbReference type="EMBL" id="RDX85355.1"/>
    </source>
</evidence>
<dbReference type="InterPro" id="IPR057670">
    <property type="entry name" value="SH3_retrovirus"/>
</dbReference>
<evidence type="ECO:0000259" key="1">
    <source>
        <dbReference type="PROSITE" id="PS50994"/>
    </source>
</evidence>
<dbReference type="InterPro" id="IPR001584">
    <property type="entry name" value="Integrase_cat-core"/>
</dbReference>
<dbReference type="Pfam" id="PF25597">
    <property type="entry name" value="SH3_retrovirus"/>
    <property type="match status" value="1"/>
</dbReference>
<accession>A0A371G459</accession>
<dbReference type="AlphaFoldDB" id="A0A371G459"/>
<dbReference type="SUPFAM" id="SSF53098">
    <property type="entry name" value="Ribonuclease H-like"/>
    <property type="match status" value="1"/>
</dbReference>
<dbReference type="STRING" id="157652.A0A371G459"/>
<sequence length="224" mass="26045">MEMSNFSPLYPYTVFATGRMIGIAKEQEGLYYLQHTNIDNGTKFVNLKFSKFLKDNGVIHELTCVNTPQQNVATKRKNRHLLEVARALLFQMFVSNVYWGEVVLTTTYLINILPTCVLNNISLIKHMLSFFPFSPLMLSLPSHAFVHSHDPYHRKLDPRAIKCVFIDYPSNEKGFKCYYPLNHLVFVLMDVTFYETESFCVNPPFEEESYLEVVFFIESLPFPT</sequence>
<comment type="caution">
    <text evidence="2">The sequence shown here is derived from an EMBL/GenBank/DDBJ whole genome shotgun (WGS) entry which is preliminary data.</text>
</comment>
<dbReference type="InterPro" id="IPR012337">
    <property type="entry name" value="RNaseH-like_sf"/>
</dbReference>
<keyword evidence="3" id="KW-1185">Reference proteome</keyword>
<reference evidence="2" key="1">
    <citation type="submission" date="2018-05" db="EMBL/GenBank/DDBJ databases">
        <title>Draft genome of Mucuna pruriens seed.</title>
        <authorList>
            <person name="Nnadi N.E."/>
            <person name="Vos R."/>
            <person name="Hasami M.H."/>
            <person name="Devisetty U.K."/>
            <person name="Aguiy J.C."/>
        </authorList>
    </citation>
    <scope>NUCLEOTIDE SEQUENCE [LARGE SCALE GENOMIC DNA]</scope>
    <source>
        <strain evidence="2">JCA_2017</strain>
    </source>
</reference>
<dbReference type="OrthoDB" id="2663223at2759"/>
<protein>
    <recommendedName>
        <fullName evidence="1">Integrase catalytic domain-containing protein</fullName>
    </recommendedName>
</protein>
<gene>
    <name evidence="2" type="ORF">CR513_33471</name>
</gene>
<dbReference type="InterPro" id="IPR039537">
    <property type="entry name" value="Retrotran_Ty1/copia-like"/>
</dbReference>
<feature type="domain" description="Integrase catalytic" evidence="1">
    <location>
        <begin position="39"/>
        <end position="143"/>
    </location>
</feature>
<dbReference type="GO" id="GO:0003676">
    <property type="term" value="F:nucleic acid binding"/>
    <property type="evidence" value="ECO:0007669"/>
    <property type="project" value="InterPro"/>
</dbReference>
<dbReference type="Gene3D" id="3.30.420.10">
    <property type="entry name" value="Ribonuclease H-like superfamily/Ribonuclease H"/>
    <property type="match status" value="1"/>
</dbReference>
<proteinExistence type="predicted"/>